<evidence type="ECO:0000256" key="3">
    <source>
        <dbReference type="ARBA" id="ARBA00022741"/>
    </source>
</evidence>
<dbReference type="GO" id="GO:0005737">
    <property type="term" value="C:cytoplasm"/>
    <property type="evidence" value="ECO:0007669"/>
    <property type="project" value="InterPro"/>
</dbReference>
<keyword evidence="5 6" id="KW-0520">NAD</keyword>
<name>A0A941CT93_9CLOT</name>
<dbReference type="PANTHER" id="PTHR23090">
    <property type="entry name" value="NH 3 /GLUTAMINE-DEPENDENT NAD + SYNTHETASE"/>
    <property type="match status" value="1"/>
</dbReference>
<keyword evidence="3 6" id="KW-0547">Nucleotide-binding</keyword>
<accession>A0A941CT93</accession>
<keyword evidence="10" id="KW-1185">Reference proteome</keyword>
<dbReference type="AlphaFoldDB" id="A0A941CT93"/>
<sequence>MAAHPKLTKDVLQIDAPSLCQKLTEFLREEFLHSKKFGIVVPISGGLDSSVVAALCVRAVGKEKVLGLQLPEHWGNPEANIYGERIARHLGIRTRKINITPILRGLGTYRLYLAALSGRERWKNMVAQYLKKKGQTAEELYQQELQGTLDPASRKLVAKVQAKQRARLLVTYKIAEENQLLVVGAAHKTEQMMGLFVKYGIDDGADLMPLKNLHRSQVLQLGEYLEIPQEILRRTPNPDILPGITDKYQGYFGLNVLQVELILQGQEWGMSPEEMAEELSLEISRVEKVLKASTGSEGFRSHGKSPDIAK</sequence>
<comment type="pathway">
    <text evidence="1">Cofactor biosynthesis; NAD(+) biosynthesis.</text>
</comment>
<evidence type="ECO:0000259" key="8">
    <source>
        <dbReference type="Pfam" id="PF02540"/>
    </source>
</evidence>
<dbReference type="GO" id="GO:0008795">
    <property type="term" value="F:NAD+ synthase activity"/>
    <property type="evidence" value="ECO:0007669"/>
    <property type="project" value="UniProtKB-EC"/>
</dbReference>
<dbReference type="InterPro" id="IPR003694">
    <property type="entry name" value="NAD_synthase"/>
</dbReference>
<evidence type="ECO:0000256" key="4">
    <source>
        <dbReference type="ARBA" id="ARBA00022840"/>
    </source>
</evidence>
<proteinExistence type="inferred from homology"/>
<evidence type="ECO:0000256" key="5">
    <source>
        <dbReference type="ARBA" id="ARBA00023027"/>
    </source>
</evidence>
<evidence type="ECO:0000256" key="2">
    <source>
        <dbReference type="ARBA" id="ARBA00022598"/>
    </source>
</evidence>
<evidence type="ECO:0000256" key="7">
    <source>
        <dbReference type="RuleBase" id="RU003812"/>
    </source>
</evidence>
<dbReference type="GO" id="GO:0003952">
    <property type="term" value="F:NAD+ synthase (glutamine-hydrolyzing) activity"/>
    <property type="evidence" value="ECO:0007669"/>
    <property type="project" value="InterPro"/>
</dbReference>
<dbReference type="GO" id="GO:0004359">
    <property type="term" value="F:glutaminase activity"/>
    <property type="evidence" value="ECO:0007669"/>
    <property type="project" value="InterPro"/>
</dbReference>
<dbReference type="Gene3D" id="3.40.50.620">
    <property type="entry name" value="HUPs"/>
    <property type="match status" value="1"/>
</dbReference>
<keyword evidence="2 6" id="KW-0436">Ligase</keyword>
<comment type="similarity">
    <text evidence="6">Belongs to the NAD synthetase family.</text>
</comment>
<dbReference type="InterPro" id="IPR022310">
    <property type="entry name" value="NAD/GMP_synthase"/>
</dbReference>
<comment type="catalytic activity">
    <reaction evidence="7">
        <text>deamido-NAD(+) + NH4(+) + ATP = AMP + diphosphate + NAD(+) + H(+)</text>
        <dbReference type="Rhea" id="RHEA:21188"/>
        <dbReference type="ChEBI" id="CHEBI:15378"/>
        <dbReference type="ChEBI" id="CHEBI:28938"/>
        <dbReference type="ChEBI" id="CHEBI:30616"/>
        <dbReference type="ChEBI" id="CHEBI:33019"/>
        <dbReference type="ChEBI" id="CHEBI:57540"/>
        <dbReference type="ChEBI" id="CHEBI:58437"/>
        <dbReference type="ChEBI" id="CHEBI:456215"/>
        <dbReference type="EC" id="6.3.1.5"/>
    </reaction>
</comment>
<evidence type="ECO:0000313" key="10">
    <source>
        <dbReference type="Proteomes" id="UP000675379"/>
    </source>
</evidence>
<dbReference type="CDD" id="cd00553">
    <property type="entry name" value="NAD_synthase"/>
    <property type="match status" value="1"/>
</dbReference>
<dbReference type="InterPro" id="IPR014729">
    <property type="entry name" value="Rossmann-like_a/b/a_fold"/>
</dbReference>
<feature type="domain" description="NAD/GMP synthase" evidence="8">
    <location>
        <begin position="144"/>
        <end position="297"/>
    </location>
</feature>
<evidence type="ECO:0000256" key="6">
    <source>
        <dbReference type="RuleBase" id="RU003811"/>
    </source>
</evidence>
<keyword evidence="4 6" id="KW-0067">ATP-binding</keyword>
<dbReference type="PANTHER" id="PTHR23090:SF9">
    <property type="entry name" value="GLUTAMINE-DEPENDENT NAD(+) SYNTHETASE"/>
    <property type="match status" value="1"/>
</dbReference>
<dbReference type="EC" id="6.3.1.5" evidence="7"/>
<evidence type="ECO:0000313" key="9">
    <source>
        <dbReference type="EMBL" id="MBR0577159.1"/>
    </source>
</evidence>
<protein>
    <recommendedName>
        <fullName evidence="7">NH(3)-dependent NAD(+) synthetase</fullName>
        <ecNumber evidence="7">6.3.1.5</ecNumber>
    </recommendedName>
</protein>
<dbReference type="SUPFAM" id="SSF52402">
    <property type="entry name" value="Adenine nucleotide alpha hydrolases-like"/>
    <property type="match status" value="1"/>
</dbReference>
<dbReference type="GO" id="GO:0009435">
    <property type="term" value="P:NAD+ biosynthetic process"/>
    <property type="evidence" value="ECO:0007669"/>
    <property type="project" value="InterPro"/>
</dbReference>
<comment type="caution">
    <text evidence="9">The sequence shown here is derived from an EMBL/GenBank/DDBJ whole genome shotgun (WGS) entry which is preliminary data.</text>
</comment>
<reference evidence="9" key="1">
    <citation type="submission" date="2021-04" db="EMBL/GenBank/DDBJ databases">
        <title>Proteiniclasticum sedimins sp. nov., an obligate anaerobic bacterium isolated from anaerobic sludge.</title>
        <authorList>
            <person name="Liu J."/>
        </authorList>
    </citation>
    <scope>NUCLEOTIDE SEQUENCE</scope>
    <source>
        <strain evidence="9">BAD-10</strain>
    </source>
</reference>
<gene>
    <name evidence="9" type="primary">nadE</name>
    <name evidence="9" type="ORF">KCG48_12620</name>
</gene>
<organism evidence="9 10">
    <name type="scientific">Proteiniclasticum sediminis</name>
    <dbReference type="NCBI Taxonomy" id="2804028"/>
    <lineage>
        <taxon>Bacteria</taxon>
        <taxon>Bacillati</taxon>
        <taxon>Bacillota</taxon>
        <taxon>Clostridia</taxon>
        <taxon>Eubacteriales</taxon>
        <taxon>Clostridiaceae</taxon>
        <taxon>Proteiniclasticum</taxon>
    </lineage>
</organism>
<dbReference type="GO" id="GO:0005524">
    <property type="term" value="F:ATP binding"/>
    <property type="evidence" value="ECO:0007669"/>
    <property type="project" value="UniProtKB-KW"/>
</dbReference>
<dbReference type="RefSeq" id="WP_211802575.1">
    <property type="nucleotide sequence ID" value="NZ_JAGSCS010000022.1"/>
</dbReference>
<dbReference type="EMBL" id="JAGSCS010000022">
    <property type="protein sequence ID" value="MBR0577159.1"/>
    <property type="molecule type" value="Genomic_DNA"/>
</dbReference>
<evidence type="ECO:0000256" key="1">
    <source>
        <dbReference type="ARBA" id="ARBA00004790"/>
    </source>
</evidence>
<dbReference type="NCBIfam" id="TIGR00552">
    <property type="entry name" value="nadE"/>
    <property type="match status" value="1"/>
</dbReference>
<dbReference type="Proteomes" id="UP000675379">
    <property type="component" value="Unassembled WGS sequence"/>
</dbReference>
<dbReference type="Pfam" id="PF02540">
    <property type="entry name" value="NAD_synthase"/>
    <property type="match status" value="2"/>
</dbReference>
<feature type="domain" description="NAD/GMP synthase" evidence="8">
    <location>
        <begin position="20"/>
        <end position="105"/>
    </location>
</feature>